<dbReference type="PANTHER" id="PTHR38011">
    <property type="entry name" value="DIHYDROFOLATE REDUCTASE FAMILY PROTEIN (AFU_ORTHOLOGUE AFUA_8G06820)"/>
    <property type="match status" value="1"/>
</dbReference>
<dbReference type="GO" id="GO:0009231">
    <property type="term" value="P:riboflavin biosynthetic process"/>
    <property type="evidence" value="ECO:0007669"/>
    <property type="project" value="InterPro"/>
</dbReference>
<dbReference type="Pfam" id="PF01872">
    <property type="entry name" value="RibD_C"/>
    <property type="match status" value="1"/>
</dbReference>
<dbReference type="InterPro" id="IPR050765">
    <property type="entry name" value="Riboflavin_Biosynth_HTPR"/>
</dbReference>
<dbReference type="InterPro" id="IPR024072">
    <property type="entry name" value="DHFR-like_dom_sf"/>
</dbReference>
<dbReference type="AlphaFoldDB" id="A0A6J4RDZ7"/>
<name>A0A6J4RDZ7_9ACTN</name>
<proteinExistence type="predicted"/>
<feature type="domain" description="Bacterial bifunctional deaminase-reductase C-terminal" evidence="4">
    <location>
        <begin position="34"/>
        <end position="218"/>
    </location>
</feature>
<gene>
    <name evidence="5" type="ORF">AVDCRST_MAG58-4245</name>
</gene>
<dbReference type="EMBL" id="CADCVF010000081">
    <property type="protein sequence ID" value="CAA9471394.1"/>
    <property type="molecule type" value="Genomic_DNA"/>
</dbReference>
<reference evidence="5" key="1">
    <citation type="submission" date="2020-02" db="EMBL/GenBank/DDBJ databases">
        <authorList>
            <person name="Meier V. D."/>
        </authorList>
    </citation>
    <scope>NUCLEOTIDE SEQUENCE</scope>
    <source>
        <strain evidence="5">AVDCRST_MAG58</strain>
    </source>
</reference>
<sequence>MKVLRLYPPPGREVSAIYEDLDLPPTGRRDAAGPYVVINTVSSVDGRTALEGKAAGLGSRIDRRTMRTLRSRADAVMIGAGTLRAERLSLGLDPADGVPQPLAIIVTNTGDVPLEEHLIVKGGQEILILLSDAAPSRVVEQLRKLAPVMRAPADSTGAVDLGRALLALKAERGVQSLVVEGGPGLSHALISHSLVDELFLTVAPELLGGAAEQTLTLLRGPTLPARDRPTLDLLSIHLADGEIFLRYSFPKDRT</sequence>
<dbReference type="SUPFAM" id="SSF53597">
    <property type="entry name" value="Dihydrofolate reductase-like"/>
    <property type="match status" value="1"/>
</dbReference>
<comment type="pathway">
    <text evidence="1">Cofactor biosynthesis; riboflavin biosynthesis.</text>
</comment>
<organism evidence="5">
    <name type="scientific">uncultured Rubrobacteraceae bacterium</name>
    <dbReference type="NCBI Taxonomy" id="349277"/>
    <lineage>
        <taxon>Bacteria</taxon>
        <taxon>Bacillati</taxon>
        <taxon>Actinomycetota</taxon>
        <taxon>Rubrobacteria</taxon>
        <taxon>Rubrobacterales</taxon>
        <taxon>Rubrobacteraceae</taxon>
        <taxon>environmental samples</taxon>
    </lineage>
</organism>
<evidence type="ECO:0000256" key="2">
    <source>
        <dbReference type="ARBA" id="ARBA00022857"/>
    </source>
</evidence>
<dbReference type="GO" id="GO:0008703">
    <property type="term" value="F:5-amino-6-(5-phosphoribosylamino)uracil reductase activity"/>
    <property type="evidence" value="ECO:0007669"/>
    <property type="project" value="InterPro"/>
</dbReference>
<evidence type="ECO:0000256" key="3">
    <source>
        <dbReference type="ARBA" id="ARBA00023002"/>
    </source>
</evidence>
<keyword evidence="3" id="KW-0560">Oxidoreductase</keyword>
<evidence type="ECO:0000256" key="1">
    <source>
        <dbReference type="ARBA" id="ARBA00005104"/>
    </source>
</evidence>
<keyword evidence="2" id="KW-0521">NADP</keyword>
<evidence type="ECO:0000259" key="4">
    <source>
        <dbReference type="Pfam" id="PF01872"/>
    </source>
</evidence>
<evidence type="ECO:0000313" key="5">
    <source>
        <dbReference type="EMBL" id="CAA9471394.1"/>
    </source>
</evidence>
<dbReference type="Gene3D" id="3.40.430.10">
    <property type="entry name" value="Dihydrofolate Reductase, subunit A"/>
    <property type="match status" value="1"/>
</dbReference>
<dbReference type="PANTHER" id="PTHR38011:SF7">
    <property type="entry name" value="2,5-DIAMINO-6-RIBOSYLAMINO-4(3H)-PYRIMIDINONE 5'-PHOSPHATE REDUCTASE"/>
    <property type="match status" value="1"/>
</dbReference>
<accession>A0A6J4RDZ7</accession>
<dbReference type="InterPro" id="IPR002734">
    <property type="entry name" value="RibDG_C"/>
</dbReference>
<protein>
    <recommendedName>
        <fullName evidence="4">Bacterial bifunctional deaminase-reductase C-terminal domain-containing protein</fullName>
    </recommendedName>
</protein>